<name>V9E969_PHYNI</name>
<evidence type="ECO:0000313" key="2">
    <source>
        <dbReference type="Proteomes" id="UP000018721"/>
    </source>
</evidence>
<protein>
    <submittedName>
        <fullName evidence="1">Uncharacterized protein</fullName>
    </submittedName>
</protein>
<dbReference type="EMBL" id="ANIZ01003288">
    <property type="protein sequence ID" value="ETI34802.1"/>
    <property type="molecule type" value="Genomic_DNA"/>
</dbReference>
<keyword evidence="2" id="KW-1185">Reference proteome</keyword>
<sequence>MVAACGCSWTHEARETVAQRSWGERVAAHRFLRATCEPATKFRFEVSRGVEIELGRCGNLKAQEIQRFGDRNRSGRIIPANNLNLLSNKPVNMRICGLVLARHHCD</sequence>
<dbReference type="AlphaFoldDB" id="V9E969"/>
<reference evidence="1 2" key="1">
    <citation type="submission" date="2013-11" db="EMBL/GenBank/DDBJ databases">
        <title>The Genome Sequence of Phytophthora parasitica P1569.</title>
        <authorList>
            <consortium name="The Broad Institute Genomics Platform"/>
            <person name="Russ C."/>
            <person name="Tyler B."/>
            <person name="Panabieres F."/>
            <person name="Shan W."/>
            <person name="Tripathy S."/>
            <person name="Grunwald N."/>
            <person name="Machado M."/>
            <person name="Johnson C.S."/>
            <person name="Arredondo F."/>
            <person name="Hong C."/>
            <person name="Coffey M."/>
            <person name="Young S.K."/>
            <person name="Zeng Q."/>
            <person name="Gargeya S."/>
            <person name="Fitzgerald M."/>
            <person name="Abouelleil A."/>
            <person name="Alvarado L."/>
            <person name="Chapman S.B."/>
            <person name="Gainer-Dewar J."/>
            <person name="Goldberg J."/>
            <person name="Griggs A."/>
            <person name="Gujja S."/>
            <person name="Hansen M."/>
            <person name="Howarth C."/>
            <person name="Imamovic A."/>
            <person name="Ireland A."/>
            <person name="Larimer J."/>
            <person name="McCowan C."/>
            <person name="Murphy C."/>
            <person name="Pearson M."/>
            <person name="Poon T.W."/>
            <person name="Priest M."/>
            <person name="Roberts A."/>
            <person name="Saif S."/>
            <person name="Shea T."/>
            <person name="Sykes S."/>
            <person name="Wortman J."/>
            <person name="Nusbaum C."/>
            <person name="Birren B."/>
        </authorList>
    </citation>
    <scope>NUCLEOTIDE SEQUENCE [LARGE SCALE GENOMIC DNA]</scope>
    <source>
        <strain evidence="1 2">P1569</strain>
    </source>
</reference>
<accession>V9E969</accession>
<organism evidence="1 2">
    <name type="scientific">Phytophthora nicotianae P1569</name>
    <dbReference type="NCBI Taxonomy" id="1317065"/>
    <lineage>
        <taxon>Eukaryota</taxon>
        <taxon>Sar</taxon>
        <taxon>Stramenopiles</taxon>
        <taxon>Oomycota</taxon>
        <taxon>Peronosporomycetes</taxon>
        <taxon>Peronosporales</taxon>
        <taxon>Peronosporaceae</taxon>
        <taxon>Phytophthora</taxon>
    </lineage>
</organism>
<dbReference type="Proteomes" id="UP000018721">
    <property type="component" value="Unassembled WGS sequence"/>
</dbReference>
<evidence type="ECO:0000313" key="1">
    <source>
        <dbReference type="EMBL" id="ETI34802.1"/>
    </source>
</evidence>
<gene>
    <name evidence="1" type="ORF">F443_18761</name>
</gene>
<proteinExistence type="predicted"/>
<comment type="caution">
    <text evidence="1">The sequence shown here is derived from an EMBL/GenBank/DDBJ whole genome shotgun (WGS) entry which is preliminary data.</text>
</comment>
<dbReference type="HOGENOM" id="CLU_2228509_0_0_1"/>